<organism evidence="3">
    <name type="scientific">Nothobranchius kuhntae</name>
    <name type="common">Beira killifish</name>
    <dbReference type="NCBI Taxonomy" id="321403"/>
    <lineage>
        <taxon>Eukaryota</taxon>
        <taxon>Metazoa</taxon>
        <taxon>Chordata</taxon>
        <taxon>Craniata</taxon>
        <taxon>Vertebrata</taxon>
        <taxon>Euteleostomi</taxon>
        <taxon>Actinopterygii</taxon>
        <taxon>Neopterygii</taxon>
        <taxon>Teleostei</taxon>
        <taxon>Neoteleostei</taxon>
        <taxon>Acanthomorphata</taxon>
        <taxon>Ovalentaria</taxon>
        <taxon>Atherinomorphae</taxon>
        <taxon>Cyprinodontiformes</taxon>
        <taxon>Nothobranchiidae</taxon>
        <taxon>Nothobranchius</taxon>
    </lineage>
</organism>
<feature type="compositionally biased region" description="Basic and acidic residues" evidence="1">
    <location>
        <begin position="13"/>
        <end position="22"/>
    </location>
</feature>
<reference evidence="3" key="2">
    <citation type="submission" date="2016-06" db="EMBL/GenBank/DDBJ databases">
        <title>The genome of a short-lived fish provides insights into sex chromosome evolution and the genetic control of aging.</title>
        <authorList>
            <person name="Reichwald K."/>
            <person name="Felder M."/>
            <person name="Petzold A."/>
            <person name="Koch P."/>
            <person name="Groth M."/>
            <person name="Platzer M."/>
        </authorList>
    </citation>
    <scope>NUCLEOTIDE SEQUENCE</scope>
    <source>
        <tissue evidence="3">Brain</tissue>
    </source>
</reference>
<name>A0A1A8KID7_NOTKU</name>
<evidence type="ECO:0000256" key="1">
    <source>
        <dbReference type="SAM" id="MobiDB-lite"/>
    </source>
</evidence>
<reference evidence="3" key="1">
    <citation type="submission" date="2016-05" db="EMBL/GenBank/DDBJ databases">
        <authorList>
            <person name="Lavstsen T."/>
            <person name="Jespersen J.S."/>
        </authorList>
    </citation>
    <scope>NUCLEOTIDE SEQUENCE</scope>
    <source>
        <tissue evidence="3">Brain</tissue>
    </source>
</reference>
<feature type="non-terminal residue" evidence="3">
    <location>
        <position position="1"/>
    </location>
</feature>
<accession>A0A1A8KID7</accession>
<dbReference type="InterPro" id="IPR044822">
    <property type="entry name" value="Myb_DNA-bind_4"/>
</dbReference>
<evidence type="ECO:0000259" key="2">
    <source>
        <dbReference type="Pfam" id="PF13837"/>
    </source>
</evidence>
<feature type="region of interest" description="Disordered" evidence="1">
    <location>
        <begin position="1"/>
        <end position="26"/>
    </location>
</feature>
<feature type="compositionally biased region" description="Acidic residues" evidence="1">
    <location>
        <begin position="1"/>
        <end position="12"/>
    </location>
</feature>
<sequence length="181" mass="20514">LSDILQFDEDDVSDSRPHRKDSVLAQRQESVKPSCFPVSDERVIFGFESLVADRRMLTFASGFGSSPAVVQRSGASRSQTPSSSFQATQQRRHQQLLPRLQYLSTTYNMANWTDAETMELLAVRADEQISRLFTGTVRDSQLFDRVVKTLAERGVKRDKKQVTSKLKVLKKKFHQSDVSSV</sequence>
<dbReference type="Gene3D" id="1.10.10.60">
    <property type="entry name" value="Homeodomain-like"/>
    <property type="match status" value="1"/>
</dbReference>
<dbReference type="Pfam" id="PF13837">
    <property type="entry name" value="Myb_DNA-bind_4"/>
    <property type="match status" value="1"/>
</dbReference>
<protein>
    <submittedName>
        <fullName evidence="3">Bestrophin 3</fullName>
    </submittedName>
</protein>
<dbReference type="EMBL" id="HAEE01011906">
    <property type="protein sequence ID" value="SBR31956.1"/>
    <property type="molecule type" value="Transcribed_RNA"/>
</dbReference>
<gene>
    <name evidence="3" type="primary">BEST3</name>
</gene>
<feature type="domain" description="Myb/SANT-like DNA-binding" evidence="2">
    <location>
        <begin position="111"/>
        <end position="176"/>
    </location>
</feature>
<dbReference type="AlphaFoldDB" id="A0A1A8KID7"/>
<proteinExistence type="predicted"/>
<evidence type="ECO:0000313" key="3">
    <source>
        <dbReference type="EMBL" id="SBR31956.1"/>
    </source>
</evidence>